<feature type="domain" description="HTH gntR-type" evidence="6">
    <location>
        <begin position="6"/>
        <end position="74"/>
    </location>
</feature>
<sequence>MALREQFAYERVESRLEALISGGALGPGDRIPSVRELCRMERISPATAIQALTNLEARSLIFARPRSGFYVQSRPHLPLPTPAHAIARPQRPKVSEHVAQVFRDFDNPRTIALGAGIPHPSLLPTTEVARCVSRAARQYATDFGRYGSRETDLGLRKEIALRLSLAGCTMSPDEIVITTGCMDALNLAVRAVANPGDTVLVESPTFFGILQMLESLGMKVISVPSTCDRGLDIAAFERALSRYRIATCILIPSFGNPHGASLDDERRQTVVDLAARHGIPIIEDDIYAELGFDNSRHRPLRTFGRSGDNLLCGSLSKTLSPGLRIGWVAGGRYAEDVHRLKLVSSITTPQVTAKAAADYLRSGGFDRHLRGLRKMLETQMCRISSAIARAFPQGTALSRPGGGYFLWVELPERVNSLRLRDAASHHGISICPGPIFSHTGEFSHFIRVNCAIDWSSAVEAALQTLGQLAHVQNDSPSENS</sequence>
<keyword evidence="5" id="KW-0804">Transcription</keyword>
<accession>A0A146G2F3</accession>
<organism evidence="7 8">
    <name type="scientific">Terrimicrobium sacchariphilum</name>
    <dbReference type="NCBI Taxonomy" id="690879"/>
    <lineage>
        <taxon>Bacteria</taxon>
        <taxon>Pseudomonadati</taxon>
        <taxon>Verrucomicrobiota</taxon>
        <taxon>Terrimicrobiia</taxon>
        <taxon>Terrimicrobiales</taxon>
        <taxon>Terrimicrobiaceae</taxon>
        <taxon>Terrimicrobium</taxon>
    </lineage>
</organism>
<dbReference type="InterPro" id="IPR000524">
    <property type="entry name" value="Tscrpt_reg_HTH_GntR"/>
</dbReference>
<dbReference type="Gene3D" id="3.40.640.10">
    <property type="entry name" value="Type I PLP-dependent aspartate aminotransferase-like (Major domain)"/>
    <property type="match status" value="1"/>
</dbReference>
<reference evidence="8" key="1">
    <citation type="journal article" date="2017" name="Genome Announc.">
        <title>Draft Genome Sequence of Terrimicrobium sacchariphilum NM-5T, a Facultative Anaerobic Soil Bacterium of the Class Spartobacteria.</title>
        <authorList>
            <person name="Qiu Y.L."/>
            <person name="Tourlousse D.M."/>
            <person name="Matsuura N."/>
            <person name="Ohashi A."/>
            <person name="Sekiguchi Y."/>
        </authorList>
    </citation>
    <scope>NUCLEOTIDE SEQUENCE [LARGE SCALE GENOMIC DNA]</scope>
    <source>
        <strain evidence="8">NM-5</strain>
    </source>
</reference>
<evidence type="ECO:0000259" key="6">
    <source>
        <dbReference type="PROSITE" id="PS50949"/>
    </source>
</evidence>
<dbReference type="InterPro" id="IPR015424">
    <property type="entry name" value="PyrdxlP-dep_Trfase"/>
</dbReference>
<evidence type="ECO:0000256" key="1">
    <source>
        <dbReference type="ARBA" id="ARBA00005384"/>
    </source>
</evidence>
<dbReference type="SMART" id="SM00345">
    <property type="entry name" value="HTH_GNTR"/>
    <property type="match status" value="1"/>
</dbReference>
<keyword evidence="8" id="KW-1185">Reference proteome</keyword>
<dbReference type="InterPro" id="IPR036390">
    <property type="entry name" value="WH_DNA-bd_sf"/>
</dbReference>
<evidence type="ECO:0000313" key="8">
    <source>
        <dbReference type="Proteomes" id="UP000076023"/>
    </source>
</evidence>
<dbReference type="InterPro" id="IPR036388">
    <property type="entry name" value="WH-like_DNA-bd_sf"/>
</dbReference>
<dbReference type="InterPro" id="IPR004839">
    <property type="entry name" value="Aminotransferase_I/II_large"/>
</dbReference>
<dbReference type="InParanoid" id="A0A146G2F3"/>
<dbReference type="InterPro" id="IPR015422">
    <property type="entry name" value="PyrdxlP-dep_Trfase_small"/>
</dbReference>
<evidence type="ECO:0000256" key="3">
    <source>
        <dbReference type="ARBA" id="ARBA00023015"/>
    </source>
</evidence>
<dbReference type="PROSITE" id="PS50949">
    <property type="entry name" value="HTH_GNTR"/>
    <property type="match status" value="1"/>
</dbReference>
<dbReference type="Gene3D" id="1.10.10.10">
    <property type="entry name" value="Winged helix-like DNA-binding domain superfamily/Winged helix DNA-binding domain"/>
    <property type="match status" value="1"/>
</dbReference>
<dbReference type="GO" id="GO:0003700">
    <property type="term" value="F:DNA-binding transcription factor activity"/>
    <property type="evidence" value="ECO:0007669"/>
    <property type="project" value="InterPro"/>
</dbReference>
<dbReference type="Gene3D" id="3.90.1150.10">
    <property type="entry name" value="Aspartate Aminotransferase, domain 1"/>
    <property type="match status" value="1"/>
</dbReference>
<dbReference type="PANTHER" id="PTHR46577">
    <property type="entry name" value="HTH-TYPE TRANSCRIPTIONAL REGULATORY PROTEIN GABR"/>
    <property type="match status" value="1"/>
</dbReference>
<dbReference type="Pfam" id="PF00392">
    <property type="entry name" value="GntR"/>
    <property type="match status" value="1"/>
</dbReference>
<dbReference type="SUPFAM" id="SSF53383">
    <property type="entry name" value="PLP-dependent transferases"/>
    <property type="match status" value="1"/>
</dbReference>
<dbReference type="InterPro" id="IPR015421">
    <property type="entry name" value="PyrdxlP-dep_Trfase_major"/>
</dbReference>
<dbReference type="PANTHER" id="PTHR46577:SF2">
    <property type="entry name" value="TRANSCRIPTIONAL REGULATORY PROTEIN"/>
    <property type="match status" value="1"/>
</dbReference>
<dbReference type="Pfam" id="PF00155">
    <property type="entry name" value="Aminotran_1_2"/>
    <property type="match status" value="1"/>
</dbReference>
<dbReference type="AlphaFoldDB" id="A0A146G2F3"/>
<dbReference type="CDD" id="cd07377">
    <property type="entry name" value="WHTH_GntR"/>
    <property type="match status" value="1"/>
</dbReference>
<dbReference type="Proteomes" id="UP000076023">
    <property type="component" value="Unassembled WGS sequence"/>
</dbReference>
<dbReference type="OrthoDB" id="9808770at2"/>
<protein>
    <submittedName>
        <fullName evidence="7">DNA-binding transcriptional regulator, MocR family</fullName>
    </submittedName>
</protein>
<dbReference type="SUPFAM" id="SSF46785">
    <property type="entry name" value="Winged helix' DNA-binding domain"/>
    <property type="match status" value="1"/>
</dbReference>
<dbReference type="FunCoup" id="A0A146G2F3">
    <property type="interactions" value="264"/>
</dbReference>
<comment type="caution">
    <text evidence="7">The sequence shown here is derived from an EMBL/GenBank/DDBJ whole genome shotgun (WGS) entry which is preliminary data.</text>
</comment>
<dbReference type="InterPro" id="IPR051446">
    <property type="entry name" value="HTH_trans_reg/aminotransferase"/>
</dbReference>
<evidence type="ECO:0000256" key="4">
    <source>
        <dbReference type="ARBA" id="ARBA00023125"/>
    </source>
</evidence>
<dbReference type="GO" id="GO:0030170">
    <property type="term" value="F:pyridoxal phosphate binding"/>
    <property type="evidence" value="ECO:0007669"/>
    <property type="project" value="InterPro"/>
</dbReference>
<keyword evidence="2" id="KW-0663">Pyridoxal phosphate</keyword>
<dbReference type="EMBL" id="BDCO01000002">
    <property type="protein sequence ID" value="GAT31830.1"/>
    <property type="molecule type" value="Genomic_DNA"/>
</dbReference>
<dbReference type="GO" id="GO:0003677">
    <property type="term" value="F:DNA binding"/>
    <property type="evidence" value="ECO:0007669"/>
    <property type="project" value="UniProtKB-KW"/>
</dbReference>
<evidence type="ECO:0000256" key="2">
    <source>
        <dbReference type="ARBA" id="ARBA00022898"/>
    </source>
</evidence>
<gene>
    <name evidence="7" type="ORF">TSACC_2224</name>
</gene>
<proteinExistence type="inferred from homology"/>
<dbReference type="STRING" id="690879.TSACC_2224"/>
<dbReference type="RefSeq" id="WP_075077707.1">
    <property type="nucleotide sequence ID" value="NZ_BDCO01000002.1"/>
</dbReference>
<name>A0A146G2F3_TERSA</name>
<keyword evidence="3" id="KW-0805">Transcription regulation</keyword>
<evidence type="ECO:0000256" key="5">
    <source>
        <dbReference type="ARBA" id="ARBA00023163"/>
    </source>
</evidence>
<dbReference type="CDD" id="cd00609">
    <property type="entry name" value="AAT_like"/>
    <property type="match status" value="1"/>
</dbReference>
<comment type="similarity">
    <text evidence="1">In the C-terminal section; belongs to the class-I pyridoxal-phosphate-dependent aminotransferase family.</text>
</comment>
<evidence type="ECO:0000313" key="7">
    <source>
        <dbReference type="EMBL" id="GAT31830.1"/>
    </source>
</evidence>
<keyword evidence="4 7" id="KW-0238">DNA-binding</keyword>